<dbReference type="GO" id="GO:0005737">
    <property type="term" value="C:cytoplasm"/>
    <property type="evidence" value="ECO:0007669"/>
    <property type="project" value="TreeGrafter"/>
</dbReference>
<sequence length="102" mass="10877">MGAWRQLEYASGQRATIIGKPSPNFFRAALTELELPPERVAIVGDDIDSDIGGGQNTGLIGILVKTGKYRKAYANASRVMPDLIIPSVAELPARLPIEIAGS</sequence>
<dbReference type="STRING" id="675511.GCA_000341735_02957"/>
<dbReference type="PANTHER" id="PTHR19288:SF46">
    <property type="entry name" value="HALOACID DEHALOGENASE-LIKE HYDROLASE DOMAIN-CONTAINING PROTEIN 2"/>
    <property type="match status" value="1"/>
</dbReference>
<dbReference type="Gene3D" id="3.40.50.1000">
    <property type="entry name" value="HAD superfamily/HAD-like"/>
    <property type="match status" value="1"/>
</dbReference>
<dbReference type="InterPro" id="IPR036412">
    <property type="entry name" value="HAD-like_sf"/>
</dbReference>
<evidence type="ECO:0000313" key="1">
    <source>
        <dbReference type="EMBL" id="QCW80854.1"/>
    </source>
</evidence>
<reference evidence="2" key="1">
    <citation type="journal article" date="2019" name="J. Bacteriol.">
        <title>A Mutagenic Screen Identifies a TonB-Dependent Receptor Required for the Lanthanide Metal Switch in the Type I Methanotroph 'Methylotuvimicrobium buryatense' 5GB1C.</title>
        <authorList>
            <person name="Groom J.D."/>
            <person name="Ford S.M."/>
            <person name="Pesesky M.W."/>
            <person name="Lidstrom M.E."/>
        </authorList>
    </citation>
    <scope>NUCLEOTIDE SEQUENCE [LARGE SCALE GENOMIC DNA]</scope>
    <source>
        <strain evidence="2">5GB1C</strain>
    </source>
</reference>
<dbReference type="InterPro" id="IPR023214">
    <property type="entry name" value="HAD_sf"/>
</dbReference>
<dbReference type="KEGG" id="mbur:EQU24_00225"/>
<keyword evidence="1" id="KW-0378">Hydrolase</keyword>
<dbReference type="PANTHER" id="PTHR19288">
    <property type="entry name" value="4-NITROPHENYLPHOSPHATASE-RELATED"/>
    <property type="match status" value="1"/>
</dbReference>
<keyword evidence="2" id="KW-1185">Reference proteome</keyword>
<protein>
    <submittedName>
        <fullName evidence="1">HAD family hydrolase</fullName>
    </submittedName>
</protein>
<dbReference type="Proteomes" id="UP000305881">
    <property type="component" value="Chromosome"/>
</dbReference>
<dbReference type="GO" id="GO:0016791">
    <property type="term" value="F:phosphatase activity"/>
    <property type="evidence" value="ECO:0007669"/>
    <property type="project" value="TreeGrafter"/>
</dbReference>
<organism evidence="1 2">
    <name type="scientific">Methylotuvimicrobium buryatense</name>
    <name type="common">Methylomicrobium buryatense</name>
    <dbReference type="NCBI Taxonomy" id="95641"/>
    <lineage>
        <taxon>Bacteria</taxon>
        <taxon>Pseudomonadati</taxon>
        <taxon>Pseudomonadota</taxon>
        <taxon>Gammaproteobacteria</taxon>
        <taxon>Methylococcales</taxon>
        <taxon>Methylococcaceae</taxon>
        <taxon>Methylotuvimicrobium</taxon>
    </lineage>
</organism>
<gene>
    <name evidence="1" type="ORF">EQU24_00225</name>
</gene>
<accession>A0A4P9UIF3</accession>
<dbReference type="SUPFAM" id="SSF56784">
    <property type="entry name" value="HAD-like"/>
    <property type="match status" value="1"/>
</dbReference>
<dbReference type="AlphaFoldDB" id="A0A4P9UIF3"/>
<dbReference type="Pfam" id="PF13242">
    <property type="entry name" value="Hydrolase_like"/>
    <property type="match status" value="1"/>
</dbReference>
<dbReference type="OrthoDB" id="148966at2"/>
<proteinExistence type="predicted"/>
<evidence type="ECO:0000313" key="2">
    <source>
        <dbReference type="Proteomes" id="UP000305881"/>
    </source>
</evidence>
<dbReference type="RefSeq" id="WP_017841434.1">
    <property type="nucleotide sequence ID" value="NZ_CP035467.1"/>
</dbReference>
<name>A0A4P9UIF3_METBY</name>
<dbReference type="EMBL" id="CP035467">
    <property type="protein sequence ID" value="QCW80854.1"/>
    <property type="molecule type" value="Genomic_DNA"/>
</dbReference>